<comment type="caution">
    <text evidence="2">The sequence shown here is derived from an EMBL/GenBank/DDBJ whole genome shotgun (WGS) entry which is preliminary data.</text>
</comment>
<keyword evidence="1" id="KW-1133">Transmembrane helix</keyword>
<gene>
    <name evidence="2" type="ORF">V1477_016409</name>
</gene>
<evidence type="ECO:0000256" key="1">
    <source>
        <dbReference type="SAM" id="Phobius"/>
    </source>
</evidence>
<evidence type="ECO:0000313" key="3">
    <source>
        <dbReference type="Proteomes" id="UP001607303"/>
    </source>
</evidence>
<dbReference type="EMBL" id="JAYRBN010000091">
    <property type="protein sequence ID" value="KAL2730598.1"/>
    <property type="molecule type" value="Genomic_DNA"/>
</dbReference>
<keyword evidence="3" id="KW-1185">Reference proteome</keyword>
<sequence>MSRQYHLSFARDSLRDHNNIRGIYRLIIQLVYCWYSLLLLVIVAIEIMLLKQSISTFPGCFGSTDLLSEYYHSYIALVPLSGGIPTYSKPVVPLNYGVNLSRRIQPGITSSLEQSPSSVSGPTTVVGQEPRHLHPLIYPHLSTTTSQHPSLALFTCEITLVLPLIRCDGNNIHAS</sequence>
<name>A0ABD2BCY0_VESMC</name>
<organism evidence="2 3">
    <name type="scientific">Vespula maculifrons</name>
    <name type="common">Eastern yellow jacket</name>
    <name type="synonym">Wasp</name>
    <dbReference type="NCBI Taxonomy" id="7453"/>
    <lineage>
        <taxon>Eukaryota</taxon>
        <taxon>Metazoa</taxon>
        <taxon>Ecdysozoa</taxon>
        <taxon>Arthropoda</taxon>
        <taxon>Hexapoda</taxon>
        <taxon>Insecta</taxon>
        <taxon>Pterygota</taxon>
        <taxon>Neoptera</taxon>
        <taxon>Endopterygota</taxon>
        <taxon>Hymenoptera</taxon>
        <taxon>Apocrita</taxon>
        <taxon>Aculeata</taxon>
        <taxon>Vespoidea</taxon>
        <taxon>Vespidae</taxon>
        <taxon>Vespinae</taxon>
        <taxon>Vespula</taxon>
    </lineage>
</organism>
<evidence type="ECO:0000313" key="2">
    <source>
        <dbReference type="EMBL" id="KAL2730598.1"/>
    </source>
</evidence>
<proteinExistence type="predicted"/>
<feature type="transmembrane region" description="Helical" evidence="1">
    <location>
        <begin position="23"/>
        <end position="45"/>
    </location>
</feature>
<dbReference type="Proteomes" id="UP001607303">
    <property type="component" value="Unassembled WGS sequence"/>
</dbReference>
<keyword evidence="1" id="KW-0472">Membrane</keyword>
<accession>A0ABD2BCY0</accession>
<reference evidence="2 3" key="1">
    <citation type="journal article" date="2024" name="Ann. Entomol. Soc. Am.">
        <title>Genomic analyses of the southern and eastern yellowjacket wasps (Hymenoptera: Vespidae) reveal evolutionary signatures of social life.</title>
        <authorList>
            <person name="Catto M.A."/>
            <person name="Caine P.B."/>
            <person name="Orr S.E."/>
            <person name="Hunt B.G."/>
            <person name="Goodisman M.A.D."/>
        </authorList>
    </citation>
    <scope>NUCLEOTIDE SEQUENCE [LARGE SCALE GENOMIC DNA]</scope>
    <source>
        <strain evidence="2">232</strain>
        <tissue evidence="2">Head and thorax</tissue>
    </source>
</reference>
<protein>
    <submittedName>
        <fullName evidence="2">Uncharacterized protein</fullName>
    </submittedName>
</protein>
<keyword evidence="1" id="KW-0812">Transmembrane</keyword>
<dbReference type="AlphaFoldDB" id="A0ABD2BCY0"/>